<dbReference type="Pfam" id="PF04205">
    <property type="entry name" value="FMN_bind"/>
    <property type="match status" value="1"/>
</dbReference>
<keyword evidence="6" id="KW-1003">Cell membrane</keyword>
<keyword evidence="3 6" id="KW-0285">Flavoprotein</keyword>
<evidence type="ECO:0000256" key="4">
    <source>
        <dbReference type="ARBA" id="ARBA00022643"/>
    </source>
</evidence>
<dbReference type="PANTHER" id="PTHR36118:SF1">
    <property type="entry name" value="ION-TRANSLOCATING OXIDOREDUCTASE COMPLEX SUBUNIT G"/>
    <property type="match status" value="1"/>
</dbReference>
<proteinExistence type="inferred from homology"/>
<dbReference type="HAMAP" id="MF_00479">
    <property type="entry name" value="RsxG_RnfG"/>
    <property type="match status" value="1"/>
</dbReference>
<dbReference type="GO" id="GO:0009055">
    <property type="term" value="F:electron transfer activity"/>
    <property type="evidence" value="ECO:0007669"/>
    <property type="project" value="InterPro"/>
</dbReference>
<dbReference type="RefSeq" id="WP_013011187.1">
    <property type="nucleotide sequence ID" value="NC_013943.1"/>
</dbReference>
<dbReference type="Proteomes" id="UP000002012">
    <property type="component" value="Chromosome"/>
</dbReference>
<evidence type="ECO:0000256" key="5">
    <source>
        <dbReference type="ARBA" id="ARBA00022982"/>
    </source>
</evidence>
<evidence type="ECO:0000256" key="2">
    <source>
        <dbReference type="ARBA" id="ARBA00022553"/>
    </source>
</evidence>
<keyword evidence="6 7" id="KW-0472">Membrane</keyword>
<reference evidence="9 10" key="1">
    <citation type="journal article" date="2010" name="Stand. Genomic Sci.">
        <title>Complete genome sequence of Denitrovibrio acetiphilus type strain (N2460).</title>
        <authorList>
            <person name="Kiss H."/>
            <person name="Lang E."/>
            <person name="Lapidus A."/>
            <person name="Copeland A."/>
            <person name="Nolan M."/>
            <person name="Glavina Del Rio T."/>
            <person name="Chen F."/>
            <person name="Lucas S."/>
            <person name="Tice H."/>
            <person name="Cheng J.F."/>
            <person name="Han C."/>
            <person name="Goodwin L."/>
            <person name="Pitluck S."/>
            <person name="Liolios K."/>
            <person name="Pati A."/>
            <person name="Ivanova N."/>
            <person name="Mavromatis K."/>
            <person name="Chen A."/>
            <person name="Palaniappan K."/>
            <person name="Land M."/>
            <person name="Hauser L."/>
            <person name="Chang Y.J."/>
            <person name="Jeffries C.D."/>
            <person name="Detter J.C."/>
            <person name="Brettin T."/>
            <person name="Spring S."/>
            <person name="Rohde M."/>
            <person name="Goker M."/>
            <person name="Woyke T."/>
            <person name="Bristow J."/>
            <person name="Eisen J.A."/>
            <person name="Markowitz V."/>
            <person name="Hugenholtz P."/>
            <person name="Kyrpides N.C."/>
            <person name="Klenk H.P."/>
        </authorList>
    </citation>
    <scope>NUCLEOTIDE SEQUENCE [LARGE SCALE GENOMIC DNA]</scope>
    <source>
        <strain evidence="10">DSM 12809 / NBRC 114555 / N2460</strain>
    </source>
</reference>
<keyword evidence="1 6" id="KW-0813">Transport</keyword>
<dbReference type="STRING" id="522772.Dacet_1913"/>
<dbReference type="SMART" id="SM00900">
    <property type="entry name" value="FMN_bind"/>
    <property type="match status" value="1"/>
</dbReference>
<accession>D4H114</accession>
<dbReference type="EMBL" id="CP001968">
    <property type="protein sequence ID" value="ADD68677.1"/>
    <property type="molecule type" value="Genomic_DNA"/>
</dbReference>
<evidence type="ECO:0000313" key="10">
    <source>
        <dbReference type="Proteomes" id="UP000002012"/>
    </source>
</evidence>
<dbReference type="EC" id="7.-.-.-" evidence="6"/>
<dbReference type="GO" id="GO:0010181">
    <property type="term" value="F:FMN binding"/>
    <property type="evidence" value="ECO:0007669"/>
    <property type="project" value="InterPro"/>
</dbReference>
<keyword evidence="6 7" id="KW-0812">Transmembrane</keyword>
<feature type="domain" description="FMN-binding" evidence="8">
    <location>
        <begin position="90"/>
        <end position="176"/>
    </location>
</feature>
<comment type="similarity">
    <text evidence="6">Belongs to the RnfG family.</text>
</comment>
<evidence type="ECO:0000313" key="9">
    <source>
        <dbReference type="EMBL" id="ADD68677.1"/>
    </source>
</evidence>
<keyword evidence="6 7" id="KW-1133">Transmembrane helix</keyword>
<keyword evidence="6" id="KW-0997">Cell inner membrane</keyword>
<name>D4H114_DENA2</name>
<keyword evidence="2 6" id="KW-0597">Phosphoprotein</keyword>
<feature type="transmembrane region" description="Helical" evidence="7">
    <location>
        <begin position="6"/>
        <end position="30"/>
    </location>
</feature>
<dbReference type="PaxDb" id="522772-Dacet_1913"/>
<organism evidence="9 10">
    <name type="scientific">Denitrovibrio acetiphilus (strain DSM 12809 / NBRC 114555 / N2460)</name>
    <dbReference type="NCBI Taxonomy" id="522772"/>
    <lineage>
        <taxon>Bacteria</taxon>
        <taxon>Pseudomonadati</taxon>
        <taxon>Deferribacterota</taxon>
        <taxon>Deferribacteres</taxon>
        <taxon>Deferribacterales</taxon>
        <taxon>Geovibrionaceae</taxon>
        <taxon>Denitrovibrio</taxon>
    </lineage>
</organism>
<dbReference type="NCBIfam" id="TIGR01947">
    <property type="entry name" value="rnfG"/>
    <property type="match status" value="1"/>
</dbReference>
<dbReference type="FunCoup" id="D4H114">
    <property type="interactions" value="54"/>
</dbReference>
<keyword evidence="4 6" id="KW-0288">FMN</keyword>
<comment type="function">
    <text evidence="6">Part of a membrane-bound complex that couples electron transfer with translocation of ions across the membrane.</text>
</comment>
<protein>
    <recommendedName>
        <fullName evidence="6">Ion-translocating oxidoreductase complex subunit G</fullName>
        <ecNumber evidence="6">7.-.-.-</ecNumber>
    </recommendedName>
    <alternativeName>
        <fullName evidence="6">Rnf electron transport complex subunit G</fullName>
    </alternativeName>
</protein>
<dbReference type="PANTHER" id="PTHR36118">
    <property type="entry name" value="ION-TRANSLOCATING OXIDOREDUCTASE COMPLEX SUBUNIT G"/>
    <property type="match status" value="1"/>
</dbReference>
<comment type="subcellular location">
    <subcellularLocation>
        <location evidence="6">Cell inner membrane</location>
        <topology evidence="6">Single-pass membrane protein</topology>
    </subcellularLocation>
</comment>
<dbReference type="GO" id="GO:0005886">
    <property type="term" value="C:plasma membrane"/>
    <property type="evidence" value="ECO:0007669"/>
    <property type="project" value="UniProtKB-SubCell"/>
</dbReference>
<keyword evidence="6" id="KW-1278">Translocase</keyword>
<feature type="modified residue" description="FMN phosphoryl threonine" evidence="6">
    <location>
        <position position="159"/>
    </location>
</feature>
<keyword evidence="5 6" id="KW-0249">Electron transport</keyword>
<dbReference type="PIRSF" id="PIRSF006091">
    <property type="entry name" value="E_trnsport_RnfG"/>
    <property type="match status" value="1"/>
</dbReference>
<sequence precursor="true">MKNSPINMVIVLTIITAISSVILAGVYAGTKDKIAEEYRKDFLKGLKVVLPGFNNEPDIDFKEMDGKKVYVGRRDGEVFGYAVQSTSPKGYSGDITVLVGVAPKGDILGIEILKHAETPGLGNKIEDLQWKSSFVGLDQDSNISVRKDGGEIDEFSGATISPRAVCEAVNSALDFLGRYVVEGE</sequence>
<dbReference type="InterPro" id="IPR010209">
    <property type="entry name" value="Ion_transpt_RnfG/RsxG"/>
</dbReference>
<comment type="cofactor">
    <cofactor evidence="6">
        <name>FMN</name>
        <dbReference type="ChEBI" id="CHEBI:58210"/>
    </cofactor>
</comment>
<dbReference type="eggNOG" id="COG4659">
    <property type="taxonomic scope" value="Bacteria"/>
</dbReference>
<gene>
    <name evidence="6" type="primary">rnfG</name>
    <name evidence="9" type="ordered locus">Dacet_1913</name>
</gene>
<evidence type="ECO:0000256" key="6">
    <source>
        <dbReference type="HAMAP-Rule" id="MF_00479"/>
    </source>
</evidence>
<keyword evidence="10" id="KW-1185">Reference proteome</keyword>
<dbReference type="HOGENOM" id="CLU_077882_1_0_0"/>
<evidence type="ECO:0000256" key="7">
    <source>
        <dbReference type="SAM" id="Phobius"/>
    </source>
</evidence>
<evidence type="ECO:0000256" key="3">
    <source>
        <dbReference type="ARBA" id="ARBA00022630"/>
    </source>
</evidence>
<evidence type="ECO:0000259" key="8">
    <source>
        <dbReference type="SMART" id="SM00900"/>
    </source>
</evidence>
<comment type="subunit">
    <text evidence="6">The complex is composed of six subunits: RnfA, RnfB, RnfC, RnfD, RnfE and RnfG.</text>
</comment>
<dbReference type="InParanoid" id="D4H114"/>
<dbReference type="AlphaFoldDB" id="D4H114"/>
<dbReference type="GO" id="GO:0022900">
    <property type="term" value="P:electron transport chain"/>
    <property type="evidence" value="ECO:0007669"/>
    <property type="project" value="UniProtKB-UniRule"/>
</dbReference>
<dbReference type="OrthoDB" id="9784165at2"/>
<dbReference type="KEGG" id="dap:Dacet_1913"/>
<evidence type="ECO:0000256" key="1">
    <source>
        <dbReference type="ARBA" id="ARBA00022448"/>
    </source>
</evidence>
<dbReference type="InterPro" id="IPR007329">
    <property type="entry name" value="FMN-bd"/>
</dbReference>